<reference evidence="4" key="1">
    <citation type="submission" date="2022-02" db="EMBL/GenBank/DDBJ databases">
        <authorList>
            <person name="Henning P.M."/>
            <person name="McCubbin A.G."/>
            <person name="Shore J.S."/>
        </authorList>
    </citation>
    <scope>NUCLEOTIDE SEQUENCE</scope>
    <source>
        <strain evidence="4">F60SS</strain>
        <tissue evidence="4">Leaves</tissue>
    </source>
</reference>
<dbReference type="InterPro" id="IPR000008">
    <property type="entry name" value="C2_dom"/>
</dbReference>
<dbReference type="PANTHER" id="PTHR32246">
    <property type="entry name" value="INGRESSION PROTEIN FIC1"/>
    <property type="match status" value="1"/>
</dbReference>
<evidence type="ECO:0000259" key="3">
    <source>
        <dbReference type="PROSITE" id="PS50004"/>
    </source>
</evidence>
<dbReference type="SUPFAM" id="SSF49562">
    <property type="entry name" value="C2 domain (Calcium/lipid-binding domain, CaLB)"/>
    <property type="match status" value="1"/>
</dbReference>
<reference evidence="4" key="2">
    <citation type="journal article" date="2023" name="Plants (Basel)">
        <title>Annotation of the Turnera subulata (Passifloraceae) Draft Genome Reveals the S-Locus Evolved after the Divergence of Turneroideae from Passifloroideae in a Stepwise Manner.</title>
        <authorList>
            <person name="Henning P.M."/>
            <person name="Roalson E.H."/>
            <person name="Mir W."/>
            <person name="McCubbin A.G."/>
            <person name="Shore J.S."/>
        </authorList>
    </citation>
    <scope>NUCLEOTIDE SEQUENCE</scope>
    <source>
        <strain evidence="4">F60SS</strain>
    </source>
</reference>
<comment type="caution">
    <text evidence="4">The sequence shown here is derived from an EMBL/GenBank/DDBJ whole genome shotgun (WGS) entry which is preliminary data.</text>
</comment>
<feature type="transmembrane region" description="Helical" evidence="2">
    <location>
        <begin position="199"/>
        <end position="222"/>
    </location>
</feature>
<evidence type="ECO:0000256" key="1">
    <source>
        <dbReference type="SAM" id="MobiDB-lite"/>
    </source>
</evidence>
<dbReference type="EMBL" id="JAKUCV010001988">
    <property type="protein sequence ID" value="KAJ4844315.1"/>
    <property type="molecule type" value="Genomic_DNA"/>
</dbReference>
<keyword evidence="5" id="KW-1185">Reference proteome</keyword>
<dbReference type="Proteomes" id="UP001141552">
    <property type="component" value="Unassembled WGS sequence"/>
</dbReference>
<dbReference type="AlphaFoldDB" id="A0A9Q0G6H0"/>
<organism evidence="4 5">
    <name type="scientific">Turnera subulata</name>
    <dbReference type="NCBI Taxonomy" id="218843"/>
    <lineage>
        <taxon>Eukaryota</taxon>
        <taxon>Viridiplantae</taxon>
        <taxon>Streptophyta</taxon>
        <taxon>Embryophyta</taxon>
        <taxon>Tracheophyta</taxon>
        <taxon>Spermatophyta</taxon>
        <taxon>Magnoliopsida</taxon>
        <taxon>eudicotyledons</taxon>
        <taxon>Gunneridae</taxon>
        <taxon>Pentapetalae</taxon>
        <taxon>rosids</taxon>
        <taxon>fabids</taxon>
        <taxon>Malpighiales</taxon>
        <taxon>Passifloraceae</taxon>
        <taxon>Turnera</taxon>
    </lineage>
</organism>
<name>A0A9Q0G6H0_9ROSI</name>
<dbReference type="OrthoDB" id="165382at2759"/>
<dbReference type="InterPro" id="IPR035892">
    <property type="entry name" value="C2_domain_sf"/>
</dbReference>
<feature type="region of interest" description="Disordered" evidence="1">
    <location>
        <begin position="535"/>
        <end position="624"/>
    </location>
</feature>
<protein>
    <recommendedName>
        <fullName evidence="3">C2 domain-containing protein</fullName>
    </recommendedName>
</protein>
<dbReference type="GO" id="GO:0006952">
    <property type="term" value="P:defense response"/>
    <property type="evidence" value="ECO:0007669"/>
    <property type="project" value="InterPro"/>
</dbReference>
<feature type="domain" description="C2" evidence="3">
    <location>
        <begin position="307"/>
        <end position="435"/>
    </location>
</feature>
<dbReference type="Pfam" id="PF00168">
    <property type="entry name" value="C2"/>
    <property type="match status" value="1"/>
</dbReference>
<feature type="compositionally biased region" description="Pro residues" evidence="1">
    <location>
        <begin position="603"/>
        <end position="617"/>
    </location>
</feature>
<dbReference type="Gene3D" id="2.60.40.150">
    <property type="entry name" value="C2 domain"/>
    <property type="match status" value="1"/>
</dbReference>
<dbReference type="PROSITE" id="PS50004">
    <property type="entry name" value="C2"/>
    <property type="match status" value="1"/>
</dbReference>
<proteinExistence type="predicted"/>
<evidence type="ECO:0000256" key="2">
    <source>
        <dbReference type="SAM" id="Phobius"/>
    </source>
</evidence>
<dbReference type="InterPro" id="IPR044750">
    <property type="entry name" value="C2_SRC2/BAP"/>
</dbReference>
<keyword evidence="2" id="KW-0812">Transmembrane</keyword>
<feature type="transmembrane region" description="Helical" evidence="2">
    <location>
        <begin position="76"/>
        <end position="96"/>
    </location>
</feature>
<accession>A0A9Q0G6H0</accession>
<evidence type="ECO:0000313" key="5">
    <source>
        <dbReference type="Proteomes" id="UP001141552"/>
    </source>
</evidence>
<keyword evidence="2" id="KW-0472">Membrane</keyword>
<dbReference type="PANTHER" id="PTHR32246:SF169">
    <property type="entry name" value="PROTEIN SRC2-LIKE"/>
    <property type="match status" value="1"/>
</dbReference>
<dbReference type="CDD" id="cd04051">
    <property type="entry name" value="C2_SRC2_like"/>
    <property type="match status" value="1"/>
</dbReference>
<feature type="region of interest" description="Disordered" evidence="1">
    <location>
        <begin position="353"/>
        <end position="374"/>
    </location>
</feature>
<sequence>MCSPLHSFILCKPWGSGSLELLSTCSAALPSTSELIFLNWVTMRERHTMLGNEGTNGKTHIKPIIYFQTWRVGKSLLAALGSIQFVSNIAFAYFVLNKMVTVNLHTRAVGRKIQQFYIPFLLHDFGLSRCLSSIHVQDQSLDPIGICSFLFHMQLFQVQWGHAHYQLHSWFTYSMLLLFLSTAGFWMTRLNEGLSLFDAILIVPMFQIVWTFFSICTGFVYFQEYQVAMLVVSSDDTHKDGRSPMQVTVGRIAELLAKAKAAASVSLGLGEDTINASAVLVMPMMSSKMTGFRGTVFDRPKVFSLRNSGWSKIAMDEDGVKVLDTNPVVRNTLRAHVYVLVSIISDDSDQIELKKKEQQQPQRTPADTEGDANPEWKHEMRFHLTEEVLCHQDHIFILFDLRHEGLYFGDKVIGEVRVPLKDLIQQSYGGIVRFVSYEVRSPDGKPAGVLHFSFKVNNGGIDSTPSAPPAPELNITGYTIQDFHHHPSRPQISYPPQSQSLYPSLEELEDKSNTHHHHHHQNYSTTLPQVQYPSLLEPQGNTHHHSYSTPPPQVHYPSHLIPHDSPSHENYYPPPPPPPALAYYRPPPPPPPPAGMVHGACYPHPPYPPVQQHPWPPGSGGHEQ</sequence>
<evidence type="ECO:0000313" key="4">
    <source>
        <dbReference type="EMBL" id="KAJ4844315.1"/>
    </source>
</evidence>
<feature type="transmembrane region" description="Helical" evidence="2">
    <location>
        <begin position="170"/>
        <end position="187"/>
    </location>
</feature>
<gene>
    <name evidence="4" type="ORF">Tsubulata_039149</name>
</gene>
<keyword evidence="2" id="KW-1133">Transmembrane helix</keyword>
<feature type="compositionally biased region" description="Pro residues" evidence="1">
    <location>
        <begin position="572"/>
        <end position="594"/>
    </location>
</feature>